<dbReference type="EMBL" id="CADCWA010000146">
    <property type="protein sequence ID" value="CAA9524772.1"/>
    <property type="molecule type" value="Genomic_DNA"/>
</dbReference>
<feature type="region of interest" description="Disordered" evidence="1">
    <location>
        <begin position="1"/>
        <end position="378"/>
    </location>
</feature>
<feature type="non-terminal residue" evidence="2">
    <location>
        <position position="378"/>
    </location>
</feature>
<dbReference type="GO" id="GO:0141197">
    <property type="term" value="F:4-hydroxy-3-methylbut-2-enyl-diphosphate synthase activity (flavodoxin)"/>
    <property type="evidence" value="ECO:0007669"/>
    <property type="project" value="UniProtKB-EC"/>
</dbReference>
<evidence type="ECO:0000313" key="2">
    <source>
        <dbReference type="EMBL" id="CAA9524772.1"/>
    </source>
</evidence>
<feature type="compositionally biased region" description="Basic residues" evidence="1">
    <location>
        <begin position="338"/>
        <end position="354"/>
    </location>
</feature>
<feature type="compositionally biased region" description="Low complexity" evidence="1">
    <location>
        <begin position="178"/>
        <end position="190"/>
    </location>
</feature>
<feature type="compositionally biased region" description="Basic residues" evidence="1">
    <location>
        <begin position="58"/>
        <end position="68"/>
    </location>
</feature>
<accession>A0A6J4TKA3</accession>
<organism evidence="2">
    <name type="scientific">uncultured Sphingomonas sp</name>
    <dbReference type="NCBI Taxonomy" id="158754"/>
    <lineage>
        <taxon>Bacteria</taxon>
        <taxon>Pseudomonadati</taxon>
        <taxon>Pseudomonadota</taxon>
        <taxon>Alphaproteobacteria</taxon>
        <taxon>Sphingomonadales</taxon>
        <taxon>Sphingomonadaceae</taxon>
        <taxon>Sphingomonas</taxon>
        <taxon>environmental samples</taxon>
    </lineage>
</organism>
<feature type="non-terminal residue" evidence="2">
    <location>
        <position position="1"/>
    </location>
</feature>
<dbReference type="EC" id="1.17.7.3" evidence="2"/>
<dbReference type="AlphaFoldDB" id="A0A6J4TKA3"/>
<feature type="compositionally biased region" description="Basic and acidic residues" evidence="1">
    <location>
        <begin position="299"/>
        <end position="328"/>
    </location>
</feature>
<keyword evidence="2" id="KW-0560">Oxidoreductase</keyword>
<feature type="compositionally biased region" description="Basic and acidic residues" evidence="1">
    <location>
        <begin position="215"/>
        <end position="243"/>
    </location>
</feature>
<reference evidence="2" key="1">
    <citation type="submission" date="2020-02" db="EMBL/GenBank/DDBJ databases">
        <authorList>
            <person name="Meier V. D."/>
        </authorList>
    </citation>
    <scope>NUCLEOTIDE SEQUENCE</scope>
    <source>
        <strain evidence="2">AVDCRST_MAG31</strain>
    </source>
</reference>
<evidence type="ECO:0000256" key="1">
    <source>
        <dbReference type="SAM" id="MobiDB-lite"/>
    </source>
</evidence>
<proteinExistence type="predicted"/>
<feature type="compositionally biased region" description="Low complexity" evidence="1">
    <location>
        <begin position="368"/>
        <end position="378"/>
    </location>
</feature>
<sequence length="378" mass="40973">ERHVPSPVARYRAPSVPADHGRQRAGGRRCADHRADHDQHADLRRAGDDRSDPAVRRGGGRHHPRVLPRRGEHRGAEGDRAGGQRADRCRHPLPLPPGARSGGRRRGVPADQSRQHRLERAGRRSGARGAGQRLLDADRRQCGEPGEAPAREIRRALPRRAGGKRDGPCPPARGPWLPRVQDQRQGVRRVPGGRGLHPAGQRTRLSPAPRHHGGGRADRRNGEELGRARHAAVERDRRHDPRVAVRRAGGGSPRRLRDPQEPGHPQPRGPRDQLSELRAPGLRRDPHGGEAGGAAAAHPHADEPVGARLRGEWAGRGARDGHRGDRGRQRPAHGVPVGRHRPPCAGRRHGRPHRAAGGGQGGRDRGGRSSCGARRGGV</sequence>
<gene>
    <name evidence="2" type="ORF">AVDCRST_MAG31-1829</name>
</gene>
<feature type="compositionally biased region" description="Basic and acidic residues" evidence="1">
    <location>
        <begin position="29"/>
        <end position="55"/>
    </location>
</feature>
<feature type="compositionally biased region" description="Basic and acidic residues" evidence="1">
    <location>
        <begin position="113"/>
        <end position="122"/>
    </location>
</feature>
<protein>
    <submittedName>
        <fullName evidence="2">(E)-4-hydroxy-3-methylbut-2-enyl-diphosphate synthase (Flavodoxin)</fullName>
        <ecNumber evidence="2">1.17.7.3</ecNumber>
    </submittedName>
</protein>
<feature type="compositionally biased region" description="Basic and acidic residues" evidence="1">
    <location>
        <begin position="69"/>
        <end position="90"/>
    </location>
</feature>
<name>A0A6J4TKA3_9SPHN</name>